<dbReference type="InterPro" id="IPR007607">
    <property type="entry name" value="BacA/B"/>
</dbReference>
<evidence type="ECO:0000256" key="1">
    <source>
        <dbReference type="ARBA" id="ARBA00044755"/>
    </source>
</evidence>
<dbReference type="AlphaFoldDB" id="A0A7W6RBN8"/>
<dbReference type="PANTHER" id="PTHR35024">
    <property type="entry name" value="HYPOTHETICAL CYTOSOLIC PROTEIN"/>
    <property type="match status" value="1"/>
</dbReference>
<feature type="region of interest" description="Disordered" evidence="2">
    <location>
        <begin position="110"/>
        <end position="143"/>
    </location>
</feature>
<proteinExistence type="inferred from homology"/>
<keyword evidence="4" id="KW-1185">Reference proteome</keyword>
<organism evidence="3 4">
    <name type="scientific">Roseospira visakhapatnamensis</name>
    <dbReference type="NCBI Taxonomy" id="390880"/>
    <lineage>
        <taxon>Bacteria</taxon>
        <taxon>Pseudomonadati</taxon>
        <taxon>Pseudomonadota</taxon>
        <taxon>Alphaproteobacteria</taxon>
        <taxon>Rhodospirillales</taxon>
        <taxon>Rhodospirillaceae</taxon>
        <taxon>Roseospira</taxon>
    </lineage>
</organism>
<name>A0A7W6RBN8_9PROT</name>
<reference evidence="3 4" key="1">
    <citation type="submission" date="2020-08" db="EMBL/GenBank/DDBJ databases">
        <title>Genome sequencing of Purple Non-Sulfur Bacteria from various extreme environments.</title>
        <authorList>
            <person name="Mayer M."/>
        </authorList>
    </citation>
    <scope>NUCLEOTIDE SEQUENCE [LARGE SCALE GENOMIC DNA]</scope>
    <source>
        <strain evidence="3 4">JA131</strain>
    </source>
</reference>
<evidence type="ECO:0000313" key="4">
    <source>
        <dbReference type="Proteomes" id="UP000554286"/>
    </source>
</evidence>
<dbReference type="EMBL" id="JACIGK010000007">
    <property type="protein sequence ID" value="MBB4265570.1"/>
    <property type="molecule type" value="Genomic_DNA"/>
</dbReference>
<dbReference type="RefSeq" id="WP_184043196.1">
    <property type="nucleotide sequence ID" value="NZ_JACIGK010000007.1"/>
</dbReference>
<protein>
    <submittedName>
        <fullName evidence="3">Cytoskeletal protein CcmA (Bactofilin family)</fullName>
    </submittedName>
</protein>
<dbReference type="Pfam" id="PF04519">
    <property type="entry name" value="Bactofilin"/>
    <property type="match status" value="1"/>
</dbReference>
<feature type="compositionally biased region" description="Low complexity" evidence="2">
    <location>
        <begin position="112"/>
        <end position="143"/>
    </location>
</feature>
<comment type="caution">
    <text evidence="3">The sequence shown here is derived from an EMBL/GenBank/DDBJ whole genome shotgun (WGS) entry which is preliminary data.</text>
</comment>
<sequence>MTKSVFSADLRIIGDVASKGDLDVHGSIEGTVSVRGLAVLRDAVIEGTVRAVSVEIAGRVAGRLECDHVTIESSGSLDGDVAYRTLSVVPGGGLNARCAPLPGDRAVAATSGAHAAEGRAPGARAESPALARGARRPLANASA</sequence>
<gene>
    <name evidence="3" type="ORF">GGD89_001192</name>
</gene>
<dbReference type="PANTHER" id="PTHR35024:SF4">
    <property type="entry name" value="POLYMER-FORMING CYTOSKELETAL PROTEIN"/>
    <property type="match status" value="1"/>
</dbReference>
<dbReference type="Proteomes" id="UP000554286">
    <property type="component" value="Unassembled WGS sequence"/>
</dbReference>
<evidence type="ECO:0000256" key="2">
    <source>
        <dbReference type="SAM" id="MobiDB-lite"/>
    </source>
</evidence>
<evidence type="ECO:0000313" key="3">
    <source>
        <dbReference type="EMBL" id="MBB4265570.1"/>
    </source>
</evidence>
<accession>A0A7W6RBN8</accession>
<comment type="similarity">
    <text evidence="1">Belongs to the bactofilin family.</text>
</comment>